<reference evidence="4" key="1">
    <citation type="submission" date="2017-02" db="UniProtKB">
        <authorList>
            <consortium name="WormBaseParasite"/>
        </authorList>
    </citation>
    <scope>IDENTIFICATION</scope>
</reference>
<keyword evidence="3" id="KW-1185">Reference proteome</keyword>
<gene>
    <name evidence="1" type="ORF">DME_LOCUS8186</name>
</gene>
<evidence type="ECO:0000313" key="4">
    <source>
        <dbReference type="WBParaSite" id="DME_0000430301-mRNA-1"/>
    </source>
</evidence>
<dbReference type="AlphaFoldDB" id="A0A0N4UAV0"/>
<dbReference type="WBParaSite" id="DME_0000430301-mRNA-1">
    <property type="protein sequence ID" value="DME_0000430301-mRNA-1"/>
    <property type="gene ID" value="DME_0000430301"/>
</dbReference>
<organism evidence="2 4">
    <name type="scientific">Dracunculus medinensis</name>
    <name type="common">Guinea worm</name>
    <dbReference type="NCBI Taxonomy" id="318479"/>
    <lineage>
        <taxon>Eukaryota</taxon>
        <taxon>Metazoa</taxon>
        <taxon>Ecdysozoa</taxon>
        <taxon>Nematoda</taxon>
        <taxon>Chromadorea</taxon>
        <taxon>Rhabditida</taxon>
        <taxon>Spirurina</taxon>
        <taxon>Dracunculoidea</taxon>
        <taxon>Dracunculidae</taxon>
        <taxon>Dracunculus</taxon>
    </lineage>
</organism>
<sequence length="293" mass="33221">MNHYAVLLGSCSHPDMRIIGSTSNLSQIDELECMPGPSGIKQHPLIYHQLSNSTSNIQELIQINEANKYFLGGLCYGQLLESAHSLSYLELVHEEQTKRMRTRSEWFLSPVSPKSSDNVWKSKSSGLECQEHCQTTKESGLTSSSNCLSRKISDCETCMERKPLEIMLDEEEHAISRCQIRAIFERQTSDCNIPTQLHRSFGGAARKRSWRIHYVRPNKSLDLDDLKKNNNGTDSNHSTPLYRHQKFKFESGISPVVQWRSSFVVGHSAAKQTNKLLRIRAVAKSLHSFDGLV</sequence>
<dbReference type="Proteomes" id="UP000038040">
    <property type="component" value="Unplaced"/>
</dbReference>
<dbReference type="OrthoDB" id="9994905at2759"/>
<protein>
    <submittedName>
        <fullName evidence="1 4">Uncharacterized protein</fullName>
    </submittedName>
</protein>
<name>A0A0N4UAV0_DRAME</name>
<reference evidence="1 3" key="2">
    <citation type="submission" date="2018-11" db="EMBL/GenBank/DDBJ databases">
        <authorList>
            <consortium name="Pathogen Informatics"/>
        </authorList>
    </citation>
    <scope>NUCLEOTIDE SEQUENCE [LARGE SCALE GENOMIC DNA]</scope>
</reference>
<dbReference type="STRING" id="318479.A0A0N4UAV0"/>
<accession>A0A0N4UAV0</accession>
<evidence type="ECO:0000313" key="3">
    <source>
        <dbReference type="Proteomes" id="UP000274756"/>
    </source>
</evidence>
<dbReference type="Proteomes" id="UP000274756">
    <property type="component" value="Unassembled WGS sequence"/>
</dbReference>
<evidence type="ECO:0000313" key="1">
    <source>
        <dbReference type="EMBL" id="VDN58213.1"/>
    </source>
</evidence>
<evidence type="ECO:0000313" key="2">
    <source>
        <dbReference type="Proteomes" id="UP000038040"/>
    </source>
</evidence>
<proteinExistence type="predicted"/>
<dbReference type="EMBL" id="UYYG01001166">
    <property type="protein sequence ID" value="VDN58213.1"/>
    <property type="molecule type" value="Genomic_DNA"/>
</dbReference>